<comment type="caution">
    <text evidence="2">The sequence shown here is derived from an EMBL/GenBank/DDBJ whole genome shotgun (WGS) entry which is preliminary data.</text>
</comment>
<evidence type="ECO:0000313" key="3">
    <source>
        <dbReference type="Proteomes" id="UP001054889"/>
    </source>
</evidence>
<organism evidence="2 3">
    <name type="scientific">Eleusine coracana subsp. coracana</name>
    <dbReference type="NCBI Taxonomy" id="191504"/>
    <lineage>
        <taxon>Eukaryota</taxon>
        <taxon>Viridiplantae</taxon>
        <taxon>Streptophyta</taxon>
        <taxon>Embryophyta</taxon>
        <taxon>Tracheophyta</taxon>
        <taxon>Spermatophyta</taxon>
        <taxon>Magnoliopsida</taxon>
        <taxon>Liliopsida</taxon>
        <taxon>Poales</taxon>
        <taxon>Poaceae</taxon>
        <taxon>PACMAD clade</taxon>
        <taxon>Chloridoideae</taxon>
        <taxon>Cynodonteae</taxon>
        <taxon>Eleusininae</taxon>
        <taxon>Eleusine</taxon>
    </lineage>
</organism>
<protein>
    <recommendedName>
        <fullName evidence="1">At1g61320/AtMIF1 LRR domain-containing protein</fullName>
    </recommendedName>
</protein>
<dbReference type="InterPro" id="IPR032675">
    <property type="entry name" value="LRR_dom_sf"/>
</dbReference>
<evidence type="ECO:0000259" key="1">
    <source>
        <dbReference type="Pfam" id="PF23622"/>
    </source>
</evidence>
<proteinExistence type="predicted"/>
<dbReference type="InterPro" id="IPR055357">
    <property type="entry name" value="LRR_At1g61320_AtMIF1"/>
</dbReference>
<feature type="domain" description="At1g61320/AtMIF1 LRR" evidence="1">
    <location>
        <begin position="44"/>
        <end position="262"/>
    </location>
</feature>
<sequence>MPLRDAGLTASVSHAFLCSWRRRPSLIFSNQTLGLNESARVDNILENYLGTGLKTLKLLQTPNYSGRYHRFIDRWLQKAVTLGVQELTLTLAEHFTRKKYKFPCSIFAHGNGDSIRYLYLQHCAFHPTVGGLGCSTSLVRLHLFAVYNKGDELGHLLSKSLALESLDLMYCREIVCVKIPCLQRLTHLLVHSCRKLQAVESKAPNLSSFHFASDNHVQLSLGKALHVKTLYIDCSRPICHSRAKLASSTPNLEPLGIHSGSKVRSKLG</sequence>
<dbReference type="PANTHER" id="PTHR34145">
    <property type="entry name" value="OS02G0105600 PROTEIN"/>
    <property type="match status" value="1"/>
</dbReference>
<dbReference type="AlphaFoldDB" id="A0AAV5CZH5"/>
<evidence type="ECO:0000313" key="2">
    <source>
        <dbReference type="EMBL" id="GJN04063.1"/>
    </source>
</evidence>
<dbReference type="PANTHER" id="PTHR34145:SF71">
    <property type="entry name" value="F-BOX DOMAIN-CONTAINING PROTEIN"/>
    <property type="match status" value="1"/>
</dbReference>
<dbReference type="Pfam" id="PF23622">
    <property type="entry name" value="LRR_At1g61320_AtMIF1"/>
    <property type="match status" value="1"/>
</dbReference>
<dbReference type="InterPro" id="IPR053772">
    <property type="entry name" value="At1g61320/At1g61330-like"/>
</dbReference>
<dbReference type="EMBL" id="BQKI01000010">
    <property type="protein sequence ID" value="GJN04063.1"/>
    <property type="molecule type" value="Genomic_DNA"/>
</dbReference>
<dbReference type="Gene3D" id="3.80.10.10">
    <property type="entry name" value="Ribonuclease Inhibitor"/>
    <property type="match status" value="1"/>
</dbReference>
<dbReference type="Proteomes" id="UP001054889">
    <property type="component" value="Unassembled WGS sequence"/>
</dbReference>
<gene>
    <name evidence="2" type="primary">ga21574</name>
    <name evidence="2" type="ORF">PR202_ga21574</name>
</gene>
<name>A0AAV5CZH5_ELECO</name>
<dbReference type="SUPFAM" id="SSF52058">
    <property type="entry name" value="L domain-like"/>
    <property type="match status" value="1"/>
</dbReference>
<reference evidence="2" key="2">
    <citation type="submission" date="2021-12" db="EMBL/GenBank/DDBJ databases">
        <title>Resequencing data analysis of finger millet.</title>
        <authorList>
            <person name="Hatakeyama M."/>
            <person name="Aluri S."/>
            <person name="Balachadran M.T."/>
            <person name="Sivarajan S.R."/>
            <person name="Poveda L."/>
            <person name="Shimizu-Inatsugi R."/>
            <person name="Schlapbach R."/>
            <person name="Sreeman S.M."/>
            <person name="Shimizu K.K."/>
        </authorList>
    </citation>
    <scope>NUCLEOTIDE SEQUENCE</scope>
</reference>
<reference evidence="2" key="1">
    <citation type="journal article" date="2018" name="DNA Res.">
        <title>Multiple hybrid de novo genome assembly of finger millet, an orphan allotetraploid crop.</title>
        <authorList>
            <person name="Hatakeyama M."/>
            <person name="Aluri S."/>
            <person name="Balachadran M.T."/>
            <person name="Sivarajan S.R."/>
            <person name="Patrignani A."/>
            <person name="Gruter S."/>
            <person name="Poveda L."/>
            <person name="Shimizu-Inatsugi R."/>
            <person name="Baeten J."/>
            <person name="Francoijs K.J."/>
            <person name="Nataraja K.N."/>
            <person name="Reddy Y.A.N."/>
            <person name="Phadnis S."/>
            <person name="Ravikumar R.L."/>
            <person name="Schlapbach R."/>
            <person name="Sreeman S.M."/>
            <person name="Shimizu K.K."/>
        </authorList>
    </citation>
    <scope>NUCLEOTIDE SEQUENCE</scope>
</reference>
<keyword evidence="3" id="KW-1185">Reference proteome</keyword>
<accession>A0AAV5CZH5</accession>